<dbReference type="GO" id="GO:0046872">
    <property type="term" value="F:metal ion binding"/>
    <property type="evidence" value="ECO:0007669"/>
    <property type="project" value="InterPro"/>
</dbReference>
<keyword evidence="5" id="KW-0864">Zinc transport</keyword>
<dbReference type="PROSITE" id="PS51257">
    <property type="entry name" value="PROKAR_LIPOPROTEIN"/>
    <property type="match status" value="1"/>
</dbReference>
<organism evidence="7 8">
    <name type="scientific">Vibrio maritimus</name>
    <dbReference type="NCBI Taxonomy" id="990268"/>
    <lineage>
        <taxon>Bacteria</taxon>
        <taxon>Pseudomonadati</taxon>
        <taxon>Pseudomonadota</taxon>
        <taxon>Gammaproteobacteria</taxon>
        <taxon>Vibrionales</taxon>
        <taxon>Vibrionaceae</taxon>
        <taxon>Vibrio</taxon>
    </lineage>
</organism>
<dbReference type="InterPro" id="IPR050492">
    <property type="entry name" value="Bact_metal-bind_prot9"/>
</dbReference>
<dbReference type="PANTHER" id="PTHR42953:SF3">
    <property type="entry name" value="HIGH-AFFINITY ZINC UPTAKE SYSTEM PROTEIN ZNUA"/>
    <property type="match status" value="1"/>
</dbReference>
<accession>A0A090RQ38</accession>
<dbReference type="Proteomes" id="UP000029228">
    <property type="component" value="Unassembled WGS sequence"/>
</dbReference>
<dbReference type="InterPro" id="IPR006127">
    <property type="entry name" value="ZnuA-like"/>
</dbReference>
<comment type="similarity">
    <text evidence="1">Belongs to the bacterial solute-binding protein 9 family.</text>
</comment>
<keyword evidence="3" id="KW-0813">Transport</keyword>
<evidence type="ECO:0000313" key="8">
    <source>
        <dbReference type="Proteomes" id="UP000029228"/>
    </source>
</evidence>
<evidence type="ECO:0000256" key="6">
    <source>
        <dbReference type="SAM" id="SignalP"/>
    </source>
</evidence>
<dbReference type="PANTHER" id="PTHR42953">
    <property type="entry name" value="HIGH-AFFINITY ZINC UPTAKE SYSTEM PROTEIN ZNUA-RELATED"/>
    <property type="match status" value="1"/>
</dbReference>
<proteinExistence type="inferred from homology"/>
<keyword evidence="4 6" id="KW-0732">Signal</keyword>
<reference evidence="7 8" key="2">
    <citation type="submission" date="2014-09" db="EMBL/GenBank/DDBJ databases">
        <authorList>
            <consortium name="NBRP consortium"/>
            <person name="Sawabe T."/>
            <person name="Meirelles P."/>
            <person name="Nakanishi M."/>
            <person name="Sayaka M."/>
            <person name="Hattori M."/>
            <person name="Ohkuma M."/>
        </authorList>
    </citation>
    <scope>NUCLEOTIDE SEQUENCE [LARGE SCALE GENOMIC DNA]</scope>
    <source>
        <strain evidence="8">JCM19235</strain>
    </source>
</reference>
<evidence type="ECO:0000256" key="3">
    <source>
        <dbReference type="ARBA" id="ARBA00022448"/>
    </source>
</evidence>
<gene>
    <name evidence="7" type="ORF">JCM19235_6034</name>
</gene>
<dbReference type="AlphaFoldDB" id="A0A090RQ38"/>
<dbReference type="EMBL" id="BBMR01000001">
    <property type="protein sequence ID" value="GAL17485.1"/>
    <property type="molecule type" value="Genomic_DNA"/>
</dbReference>
<dbReference type="SUPFAM" id="SSF53807">
    <property type="entry name" value="Helical backbone' metal receptor"/>
    <property type="match status" value="1"/>
</dbReference>
<comment type="caution">
    <text evidence="7">The sequence shown here is derived from an EMBL/GenBank/DDBJ whole genome shotgun (WGS) entry which is preliminary data.</text>
</comment>
<feature type="signal peptide" evidence="6">
    <location>
        <begin position="1"/>
        <end position="20"/>
    </location>
</feature>
<feature type="chain" id="PRO_5001863060" description="High-affinity zinc uptake system protein ZnuA" evidence="6">
    <location>
        <begin position="21"/>
        <end position="118"/>
    </location>
</feature>
<dbReference type="STRING" id="990268.JCM19235_6034"/>
<evidence type="ECO:0000256" key="4">
    <source>
        <dbReference type="ARBA" id="ARBA00022729"/>
    </source>
</evidence>
<dbReference type="Gene3D" id="3.40.50.1980">
    <property type="entry name" value="Nitrogenase molybdenum iron protein domain"/>
    <property type="match status" value="1"/>
</dbReference>
<evidence type="ECO:0000256" key="2">
    <source>
        <dbReference type="ARBA" id="ARBA00015915"/>
    </source>
</evidence>
<dbReference type="Pfam" id="PF01297">
    <property type="entry name" value="ZnuA"/>
    <property type="match status" value="1"/>
</dbReference>
<name>A0A090RQ38_9VIBR</name>
<keyword evidence="5" id="KW-0862">Zinc</keyword>
<keyword evidence="5" id="KW-0406">Ion transport</keyword>
<dbReference type="GO" id="GO:0006829">
    <property type="term" value="P:zinc ion transport"/>
    <property type="evidence" value="ECO:0007669"/>
    <property type="project" value="UniProtKB-KW"/>
</dbReference>
<sequence>MRINTLLLIMLSLVGMSCAAANERDNTKINVGITLQPYYSYVSAVVGDRANIIPLVDPGFNPHNYLPQPKDMQRLEQMDVIVVNGIGHDDFAMKVISAAQRDDLIVIKANKDVPYSLR</sequence>
<reference evidence="7 8" key="1">
    <citation type="submission" date="2014-09" db="EMBL/GenBank/DDBJ databases">
        <title>Vibrio maritimus JCM 19235. (C45) whole genome shotgun sequence.</title>
        <authorList>
            <person name="Sawabe T."/>
            <person name="Meirelles P."/>
            <person name="Nakanishi M."/>
            <person name="Sayaka M."/>
            <person name="Hattori M."/>
            <person name="Ohkuma M."/>
        </authorList>
    </citation>
    <scope>NUCLEOTIDE SEQUENCE [LARGE SCALE GENOMIC DNA]</scope>
    <source>
        <strain evidence="8">JCM19235</strain>
    </source>
</reference>
<evidence type="ECO:0000256" key="1">
    <source>
        <dbReference type="ARBA" id="ARBA00011028"/>
    </source>
</evidence>
<evidence type="ECO:0000256" key="5">
    <source>
        <dbReference type="ARBA" id="ARBA00022906"/>
    </source>
</evidence>
<protein>
    <recommendedName>
        <fullName evidence="2">High-affinity zinc uptake system protein ZnuA</fullName>
    </recommendedName>
</protein>
<evidence type="ECO:0000313" key="7">
    <source>
        <dbReference type="EMBL" id="GAL17485.1"/>
    </source>
</evidence>
<keyword evidence="8" id="KW-1185">Reference proteome</keyword>